<evidence type="ECO:0000256" key="1">
    <source>
        <dbReference type="SAM" id="Coils"/>
    </source>
</evidence>
<gene>
    <name evidence="3" type="ORF">GPECTOR_6g554</name>
</gene>
<feature type="compositionally biased region" description="Polar residues" evidence="2">
    <location>
        <begin position="268"/>
        <end position="281"/>
    </location>
</feature>
<protein>
    <submittedName>
        <fullName evidence="3">Uncharacterized protein</fullName>
    </submittedName>
</protein>
<evidence type="ECO:0000256" key="2">
    <source>
        <dbReference type="SAM" id="MobiDB-lite"/>
    </source>
</evidence>
<feature type="compositionally biased region" description="Basic residues" evidence="2">
    <location>
        <begin position="247"/>
        <end position="256"/>
    </location>
</feature>
<dbReference type="AlphaFoldDB" id="A0A150GUT4"/>
<feature type="region of interest" description="Disordered" evidence="2">
    <location>
        <begin position="247"/>
        <end position="296"/>
    </location>
</feature>
<feature type="coiled-coil region" evidence="1">
    <location>
        <begin position="138"/>
        <end position="186"/>
    </location>
</feature>
<organism evidence="3 4">
    <name type="scientific">Gonium pectorale</name>
    <name type="common">Green alga</name>
    <dbReference type="NCBI Taxonomy" id="33097"/>
    <lineage>
        <taxon>Eukaryota</taxon>
        <taxon>Viridiplantae</taxon>
        <taxon>Chlorophyta</taxon>
        <taxon>core chlorophytes</taxon>
        <taxon>Chlorophyceae</taxon>
        <taxon>CS clade</taxon>
        <taxon>Chlamydomonadales</taxon>
        <taxon>Volvocaceae</taxon>
        <taxon>Gonium</taxon>
    </lineage>
</organism>
<name>A0A150GUT4_GONPE</name>
<keyword evidence="1" id="KW-0175">Coiled coil</keyword>
<proteinExistence type="predicted"/>
<accession>A0A150GUT4</accession>
<evidence type="ECO:0000313" key="4">
    <source>
        <dbReference type="Proteomes" id="UP000075714"/>
    </source>
</evidence>
<sequence>MTSTKSPSLSMKAVHSSSIETLSSDGVKNTVPFSDLLGQGLSMEPVAVLRDVLNLDGAHDRERARLQKPLSGTGTAAGVSGNMLAQAQFEARLRGAYRSMLMQLQHRYMLERERQEELHKLQLQTQVERHSHELRERTAAHEAEITEMAQAAKRLEREASDRKSDVQRLEAQIKELRAALDASREQAQLHLHRSTHEAELQHVLQGSMPVAQHEEAVRRLKRGAARTTAPPLLQNLMPLLASSMCLRRSRPQKRSSQRQPVARKQSLGVPSSPCSQGSGSVDNKLPVAAAWLTPVD</sequence>
<evidence type="ECO:0000313" key="3">
    <source>
        <dbReference type="EMBL" id="KXZ53637.1"/>
    </source>
</evidence>
<dbReference type="OrthoDB" id="543752at2759"/>
<comment type="caution">
    <text evidence="3">The sequence shown here is derived from an EMBL/GenBank/DDBJ whole genome shotgun (WGS) entry which is preliminary data.</text>
</comment>
<keyword evidence="4" id="KW-1185">Reference proteome</keyword>
<dbReference type="Proteomes" id="UP000075714">
    <property type="component" value="Unassembled WGS sequence"/>
</dbReference>
<reference evidence="4" key="1">
    <citation type="journal article" date="2016" name="Nat. Commun.">
        <title>The Gonium pectorale genome demonstrates co-option of cell cycle regulation during the evolution of multicellularity.</title>
        <authorList>
            <person name="Hanschen E.R."/>
            <person name="Marriage T.N."/>
            <person name="Ferris P.J."/>
            <person name="Hamaji T."/>
            <person name="Toyoda A."/>
            <person name="Fujiyama A."/>
            <person name="Neme R."/>
            <person name="Noguchi H."/>
            <person name="Minakuchi Y."/>
            <person name="Suzuki M."/>
            <person name="Kawai-Toyooka H."/>
            <person name="Smith D.R."/>
            <person name="Sparks H."/>
            <person name="Anderson J."/>
            <person name="Bakaric R."/>
            <person name="Luria V."/>
            <person name="Karger A."/>
            <person name="Kirschner M.W."/>
            <person name="Durand P.M."/>
            <person name="Michod R.E."/>
            <person name="Nozaki H."/>
            <person name="Olson B.J."/>
        </authorList>
    </citation>
    <scope>NUCLEOTIDE SEQUENCE [LARGE SCALE GENOMIC DNA]</scope>
    <source>
        <strain evidence="4">NIES-2863</strain>
    </source>
</reference>
<dbReference type="EMBL" id="LSYV01000007">
    <property type="protein sequence ID" value="KXZ53637.1"/>
    <property type="molecule type" value="Genomic_DNA"/>
</dbReference>